<accession>A0ABN2UNR8</accession>
<dbReference type="PANTHER" id="PTHR13774:SF32">
    <property type="entry name" value="ANTISENSE-ENHANCING SEQUENCE 1"/>
    <property type="match status" value="1"/>
</dbReference>
<proteinExistence type="predicted"/>
<organism evidence="1 2">
    <name type="scientific">Terrabacter terrae</name>
    <dbReference type="NCBI Taxonomy" id="318434"/>
    <lineage>
        <taxon>Bacteria</taxon>
        <taxon>Bacillati</taxon>
        <taxon>Actinomycetota</taxon>
        <taxon>Actinomycetes</taxon>
        <taxon>Micrococcales</taxon>
        <taxon>Intrasporangiaceae</taxon>
        <taxon>Terrabacter</taxon>
    </lineage>
</organism>
<comment type="caution">
    <text evidence="1">The sequence shown here is derived from an EMBL/GenBank/DDBJ whole genome shotgun (WGS) entry which is preliminary data.</text>
</comment>
<name>A0ABN2UNR8_9MICO</name>
<dbReference type="EMBL" id="BAAANB010000021">
    <property type="protein sequence ID" value="GAA2040082.1"/>
    <property type="molecule type" value="Genomic_DNA"/>
</dbReference>
<dbReference type="RefSeq" id="WP_343993917.1">
    <property type="nucleotide sequence ID" value="NZ_BAAANB010000021.1"/>
</dbReference>
<dbReference type="Gene3D" id="3.10.310.10">
    <property type="entry name" value="Diaminopimelate Epimerase, Chain A, domain 1"/>
    <property type="match status" value="2"/>
</dbReference>
<reference evidence="1 2" key="1">
    <citation type="journal article" date="2019" name="Int. J. Syst. Evol. Microbiol.">
        <title>The Global Catalogue of Microorganisms (GCM) 10K type strain sequencing project: providing services to taxonomists for standard genome sequencing and annotation.</title>
        <authorList>
            <consortium name="The Broad Institute Genomics Platform"/>
            <consortium name="The Broad Institute Genome Sequencing Center for Infectious Disease"/>
            <person name="Wu L."/>
            <person name="Ma J."/>
        </authorList>
    </citation>
    <scope>NUCLEOTIDE SEQUENCE [LARGE SCALE GENOMIC DNA]</scope>
    <source>
        <strain evidence="1 2">JCM 14283</strain>
    </source>
</reference>
<protein>
    <submittedName>
        <fullName evidence="1">PhzF family phenazine biosynthesis protein</fullName>
    </submittedName>
</protein>
<evidence type="ECO:0000313" key="1">
    <source>
        <dbReference type="EMBL" id="GAA2040082.1"/>
    </source>
</evidence>
<dbReference type="Proteomes" id="UP001501285">
    <property type="component" value="Unassembled WGS sequence"/>
</dbReference>
<evidence type="ECO:0000313" key="2">
    <source>
        <dbReference type="Proteomes" id="UP001501285"/>
    </source>
</evidence>
<dbReference type="NCBIfam" id="TIGR00654">
    <property type="entry name" value="PhzF_family"/>
    <property type="match status" value="1"/>
</dbReference>
<dbReference type="InterPro" id="IPR003719">
    <property type="entry name" value="Phenazine_PhzF-like"/>
</dbReference>
<dbReference type="PANTHER" id="PTHR13774">
    <property type="entry name" value="PHENAZINE BIOSYNTHESIS PROTEIN"/>
    <property type="match status" value="1"/>
</dbReference>
<dbReference type="Pfam" id="PF02567">
    <property type="entry name" value="PhzC-PhzF"/>
    <property type="match status" value="1"/>
</dbReference>
<sequence length="290" mass="30008">MDLSFRLLNVFAIEGDPFSGNPLCVFPAAGGLSDDEMLAWARQFNLSESAFVTSLGAGEAAGEAQVRIFTPGHEMPFAGHPTLGTAEVVAGQAGGVDQVHLTMPAGRIPVVRTEQGWRLAARPATLREVAASGAELAAALGLDEASVVRQDAAWVDAGVEQLVVRLASAEAVRACSPVAAQMVEHMTSPGRPPHVYVWAWTEPGQLEARLFYTQGQSVLEDPATGSACANLGGWLATRGARGVSVCVSQGAAVGRPSRLLLDVDSDGGVHVGGLVRVVGGGVCTRQTAGF</sequence>
<dbReference type="PIRSF" id="PIRSF016184">
    <property type="entry name" value="PhzC_PhzF"/>
    <property type="match status" value="1"/>
</dbReference>
<keyword evidence="2" id="KW-1185">Reference proteome</keyword>
<gene>
    <name evidence="1" type="ORF">GCM10009740_36160</name>
</gene>
<dbReference type="SUPFAM" id="SSF54506">
    <property type="entry name" value="Diaminopimelate epimerase-like"/>
    <property type="match status" value="1"/>
</dbReference>